<dbReference type="PANTHER" id="PTHR48007:SF55">
    <property type="entry name" value="PROTEIN KINASE DOMAIN-CONTAINING PROTEIN"/>
    <property type="match status" value="1"/>
</dbReference>
<dbReference type="SMART" id="SM00220">
    <property type="entry name" value="S_TKc"/>
    <property type="match status" value="1"/>
</dbReference>
<sequence>MLSRTLYTRKTKKSEGSRSQSHNADDEDCLVGLAGDLPLNICRSGGYYDGGDPHIRTPVKVASLYLREVLMSSVQVMGESGLGISEKVVLPNQGVYASKRFRNVTVSRKEFGRRVEKLVQVSKGNEYLVQVRGYLYAKRIKFVLCDYYPMGSLADLLDGTRILGHTPLDWNKRLKIILHVARAIAFIHGQCRSQDKNLQLNIHGNIKSSNVLLKMNFSACLSEYGFIQLAEEPSEDFGVWKQQSLKKTNLTEKMSQKNDIHSYGMMVLDILGGPKASTQISCILERKKEIKEGVYVFFECLVEGKGRMQAFQVLELALACVNKSHEARPSIDKILAFLGDNLCIG</sequence>
<dbReference type="EMBL" id="JACGCM010000375">
    <property type="protein sequence ID" value="KAF6173013.1"/>
    <property type="molecule type" value="Genomic_DNA"/>
</dbReference>
<name>A0A7J7P125_9MAGN</name>
<feature type="domain" description="Protein kinase" evidence="2">
    <location>
        <begin position="71"/>
        <end position="338"/>
    </location>
</feature>
<dbReference type="Gene3D" id="1.10.510.10">
    <property type="entry name" value="Transferase(Phosphotransferase) domain 1"/>
    <property type="match status" value="1"/>
</dbReference>
<dbReference type="GO" id="GO:0005524">
    <property type="term" value="F:ATP binding"/>
    <property type="evidence" value="ECO:0007669"/>
    <property type="project" value="InterPro"/>
</dbReference>
<dbReference type="SUPFAM" id="SSF56112">
    <property type="entry name" value="Protein kinase-like (PK-like)"/>
    <property type="match status" value="1"/>
</dbReference>
<dbReference type="AlphaFoldDB" id="A0A7J7P125"/>
<protein>
    <recommendedName>
        <fullName evidence="2">Protein kinase domain-containing protein</fullName>
    </recommendedName>
</protein>
<proteinExistence type="predicted"/>
<dbReference type="InterPro" id="IPR011009">
    <property type="entry name" value="Kinase-like_dom_sf"/>
</dbReference>
<dbReference type="PANTHER" id="PTHR48007">
    <property type="entry name" value="LEUCINE-RICH REPEAT RECEPTOR-LIKE PROTEIN KINASE PXC1"/>
    <property type="match status" value="1"/>
</dbReference>
<accession>A0A7J7P125</accession>
<gene>
    <name evidence="3" type="ORF">GIB67_006389</name>
</gene>
<dbReference type="Pfam" id="PF00069">
    <property type="entry name" value="Pkinase"/>
    <property type="match status" value="1"/>
</dbReference>
<dbReference type="GO" id="GO:0004672">
    <property type="term" value="F:protein kinase activity"/>
    <property type="evidence" value="ECO:0007669"/>
    <property type="project" value="InterPro"/>
</dbReference>
<dbReference type="InterPro" id="IPR000719">
    <property type="entry name" value="Prot_kinase_dom"/>
</dbReference>
<evidence type="ECO:0000256" key="1">
    <source>
        <dbReference type="SAM" id="MobiDB-lite"/>
    </source>
</evidence>
<evidence type="ECO:0000259" key="2">
    <source>
        <dbReference type="PROSITE" id="PS50011"/>
    </source>
</evidence>
<evidence type="ECO:0000313" key="4">
    <source>
        <dbReference type="Proteomes" id="UP000541444"/>
    </source>
</evidence>
<comment type="caution">
    <text evidence="3">The sequence shown here is derived from an EMBL/GenBank/DDBJ whole genome shotgun (WGS) entry which is preliminary data.</text>
</comment>
<reference evidence="3 4" key="1">
    <citation type="journal article" date="2020" name="IScience">
        <title>Genome Sequencing of the Endangered Kingdonia uniflora (Circaeasteraceae, Ranunculales) Reveals Potential Mechanisms of Evolutionary Specialization.</title>
        <authorList>
            <person name="Sun Y."/>
            <person name="Deng T."/>
            <person name="Zhang A."/>
            <person name="Moore M.J."/>
            <person name="Landis J.B."/>
            <person name="Lin N."/>
            <person name="Zhang H."/>
            <person name="Zhang X."/>
            <person name="Huang J."/>
            <person name="Zhang X."/>
            <person name="Sun H."/>
            <person name="Wang H."/>
        </authorList>
    </citation>
    <scope>NUCLEOTIDE SEQUENCE [LARGE SCALE GENOMIC DNA]</scope>
    <source>
        <strain evidence="3">TB1705</strain>
        <tissue evidence="3">Leaf</tissue>
    </source>
</reference>
<evidence type="ECO:0000313" key="3">
    <source>
        <dbReference type="EMBL" id="KAF6173013.1"/>
    </source>
</evidence>
<feature type="region of interest" description="Disordered" evidence="1">
    <location>
        <begin position="1"/>
        <end position="25"/>
    </location>
</feature>
<dbReference type="InterPro" id="IPR046959">
    <property type="entry name" value="PRK1-6/SRF4-like"/>
</dbReference>
<dbReference type="OrthoDB" id="1890790at2759"/>
<keyword evidence="4" id="KW-1185">Reference proteome</keyword>
<dbReference type="Proteomes" id="UP000541444">
    <property type="component" value="Unassembled WGS sequence"/>
</dbReference>
<organism evidence="3 4">
    <name type="scientific">Kingdonia uniflora</name>
    <dbReference type="NCBI Taxonomy" id="39325"/>
    <lineage>
        <taxon>Eukaryota</taxon>
        <taxon>Viridiplantae</taxon>
        <taxon>Streptophyta</taxon>
        <taxon>Embryophyta</taxon>
        <taxon>Tracheophyta</taxon>
        <taxon>Spermatophyta</taxon>
        <taxon>Magnoliopsida</taxon>
        <taxon>Ranunculales</taxon>
        <taxon>Circaeasteraceae</taxon>
        <taxon>Kingdonia</taxon>
    </lineage>
</organism>
<dbReference type="PROSITE" id="PS50011">
    <property type="entry name" value="PROTEIN_KINASE_DOM"/>
    <property type="match status" value="1"/>
</dbReference>